<dbReference type="EMBL" id="CP019698">
    <property type="protein sequence ID" value="AQS58823.1"/>
    <property type="molecule type" value="Genomic_DNA"/>
</dbReference>
<accession>A0A1S6IVQ2</accession>
<protein>
    <submittedName>
        <fullName evidence="3">Glycosyl transferase</fullName>
    </submittedName>
</protein>
<keyword evidence="1" id="KW-0802">TPR repeat</keyword>
<dbReference type="PANTHER" id="PTHR43630:SF2">
    <property type="entry name" value="GLYCOSYLTRANSFERASE"/>
    <property type="match status" value="1"/>
</dbReference>
<dbReference type="Gene3D" id="3.90.550.10">
    <property type="entry name" value="Spore Coat Polysaccharide Biosynthesis Protein SpsA, Chain A"/>
    <property type="match status" value="1"/>
</dbReference>
<sequence length="656" mass="75097">MISLCMIVKNEERNLARCLNSAKACVDEIIIVDTGSEDGTVAIAKQFGAKVYHYQWQDDFAAARNYSLDQATGDWILYLDADEELEANCCERLRSLTKREDVEAYIFQIVNLTDGNAPLKHVNVRMFRNKPTYRFEGKLHEQIITAITPQTNGTPVVNSGIKIIHYGYLAAEFLAKNKAQRNHKINTKLVAEDPDNPFYLYSLGGSCVNLNDLAGAVDHYTKALQHVNLQAMYAPSIFISLISCLLKLGRLAEAVEYIEQCKKHYPDYVDIHYIEGELFYQLGNVKRAKDCFTRCLELGEQTTGRYTSRTGVGSFLPNAKLAEIFKQEGNYPKALQHQIQVLKAKNNDMQYYVQLAHILKAYLGDGQQVYAILKSNVRHKDKVTEQLMLSRMLYEIEEYTLAARILNNLSSDRPDLAQYKCRTLMKIGRYAEAAEALEQVPHLPLRQTLVQELVFSLWTANPPQDASQYLALDSGLEEEHLQYFQGINDIILGRTPTSELKLHNFYFNEVLNGLLDHKGFAPAYHILQSCGLASHHQQITFLIAEPENDGRFELAARLSLQDLRKGQRSADHYYALGRYFFNNQEYHSAQAMLQKALELTPQNTRCQELLQKLYLHHTLTMVQEALRQYPENPEFNRQLVEIQMKLRKHTSLKGVH</sequence>
<dbReference type="Gene3D" id="1.25.40.10">
    <property type="entry name" value="Tetratricopeptide repeat domain"/>
    <property type="match status" value="3"/>
</dbReference>
<feature type="repeat" description="TPR" evidence="1">
    <location>
        <begin position="570"/>
        <end position="603"/>
    </location>
</feature>
<evidence type="ECO:0000313" key="4">
    <source>
        <dbReference type="Proteomes" id="UP000189464"/>
    </source>
</evidence>
<dbReference type="PANTHER" id="PTHR43630">
    <property type="entry name" value="POLY-BETA-1,6-N-ACETYL-D-GLUCOSAMINE SYNTHASE"/>
    <property type="match status" value="1"/>
</dbReference>
<dbReference type="SUPFAM" id="SSF48452">
    <property type="entry name" value="TPR-like"/>
    <property type="match status" value="2"/>
</dbReference>
<reference evidence="3 4" key="1">
    <citation type="journal article" date="2016" name="Int. J. Syst. Evol. Microbiol.">
        <title>Desulfotomaculum ferrireducens sp. nov., a moderately thermophilic sulfate-reducing and dissimilatory Fe(III)-reducing bacterium isolated from compost.</title>
        <authorList>
            <person name="Yang G."/>
            <person name="Guo J."/>
            <person name="Zhuang L."/>
            <person name="Yuan Y."/>
            <person name="Zhou S."/>
        </authorList>
    </citation>
    <scope>NUCLEOTIDE SEQUENCE [LARGE SCALE GENOMIC DNA]</scope>
    <source>
        <strain evidence="3 4">GSS09</strain>
    </source>
</reference>
<dbReference type="InterPro" id="IPR001173">
    <property type="entry name" value="Glyco_trans_2-like"/>
</dbReference>
<dbReference type="PROSITE" id="PS50005">
    <property type="entry name" value="TPR"/>
    <property type="match status" value="2"/>
</dbReference>
<dbReference type="SMART" id="SM00028">
    <property type="entry name" value="TPR"/>
    <property type="match status" value="5"/>
</dbReference>
<evidence type="ECO:0000313" key="3">
    <source>
        <dbReference type="EMBL" id="AQS58823.1"/>
    </source>
</evidence>
<dbReference type="Proteomes" id="UP000189464">
    <property type="component" value="Chromosome"/>
</dbReference>
<dbReference type="OrthoDB" id="9815923at2"/>
<dbReference type="KEGG" id="dfg:B0537_06840"/>
<keyword evidence="4" id="KW-1185">Reference proteome</keyword>
<organism evidence="3 4">
    <name type="scientific">Desulforamulus ferrireducens</name>
    <dbReference type="NCBI Taxonomy" id="1833852"/>
    <lineage>
        <taxon>Bacteria</taxon>
        <taxon>Bacillati</taxon>
        <taxon>Bacillota</taxon>
        <taxon>Clostridia</taxon>
        <taxon>Eubacteriales</taxon>
        <taxon>Peptococcaceae</taxon>
        <taxon>Desulforamulus</taxon>
    </lineage>
</organism>
<dbReference type="InterPro" id="IPR019734">
    <property type="entry name" value="TPR_rpt"/>
</dbReference>
<dbReference type="InterPro" id="IPR029044">
    <property type="entry name" value="Nucleotide-diphossugar_trans"/>
</dbReference>
<evidence type="ECO:0000259" key="2">
    <source>
        <dbReference type="Pfam" id="PF00535"/>
    </source>
</evidence>
<dbReference type="GO" id="GO:0016740">
    <property type="term" value="F:transferase activity"/>
    <property type="evidence" value="ECO:0007669"/>
    <property type="project" value="UniProtKB-KW"/>
</dbReference>
<dbReference type="RefSeq" id="WP_077713849.1">
    <property type="nucleotide sequence ID" value="NZ_CP019698.1"/>
</dbReference>
<keyword evidence="3" id="KW-0808">Transferase</keyword>
<proteinExistence type="predicted"/>
<dbReference type="STRING" id="1833852.B0537_06840"/>
<dbReference type="PROSITE" id="PS50293">
    <property type="entry name" value="TPR_REGION"/>
    <property type="match status" value="1"/>
</dbReference>
<dbReference type="Pfam" id="PF00535">
    <property type="entry name" value="Glycos_transf_2"/>
    <property type="match status" value="1"/>
</dbReference>
<dbReference type="Pfam" id="PF13432">
    <property type="entry name" value="TPR_16"/>
    <property type="match status" value="1"/>
</dbReference>
<evidence type="ECO:0000256" key="1">
    <source>
        <dbReference type="PROSITE-ProRule" id="PRU00339"/>
    </source>
</evidence>
<name>A0A1S6IVQ2_9FIRM</name>
<feature type="repeat" description="TPR" evidence="1">
    <location>
        <begin position="269"/>
        <end position="302"/>
    </location>
</feature>
<dbReference type="Pfam" id="PF13181">
    <property type="entry name" value="TPR_8"/>
    <property type="match status" value="1"/>
</dbReference>
<dbReference type="AlphaFoldDB" id="A0A1S6IVQ2"/>
<dbReference type="InterPro" id="IPR011990">
    <property type="entry name" value="TPR-like_helical_dom_sf"/>
</dbReference>
<dbReference type="CDD" id="cd02511">
    <property type="entry name" value="Beta4Glucosyltransferase"/>
    <property type="match status" value="1"/>
</dbReference>
<dbReference type="SUPFAM" id="SSF53448">
    <property type="entry name" value="Nucleotide-diphospho-sugar transferases"/>
    <property type="match status" value="1"/>
</dbReference>
<gene>
    <name evidence="3" type="ORF">B0537_06840</name>
</gene>
<feature type="domain" description="Glycosyltransferase 2-like" evidence="2">
    <location>
        <begin position="3"/>
        <end position="137"/>
    </location>
</feature>